<comment type="caution">
    <text evidence="1">The sequence shown here is derived from an EMBL/GenBank/DDBJ whole genome shotgun (WGS) entry which is preliminary data.</text>
</comment>
<sequence length="72" mass="8350">MKKAHSILQKDYPNIIFLGCFTHNINLLIKSIIELALIKEIITPNVVFEECIRKSILSSLNSKLIDTERFNY</sequence>
<evidence type="ECO:0000313" key="2">
    <source>
        <dbReference type="Proteomes" id="UP000234323"/>
    </source>
</evidence>
<proteinExistence type="predicted"/>
<gene>
    <name evidence="1" type="ORF">RhiirA4_493176</name>
</gene>
<dbReference type="EMBL" id="LLXI01011093">
    <property type="protein sequence ID" value="PKY63599.1"/>
    <property type="molecule type" value="Genomic_DNA"/>
</dbReference>
<accession>A0A2I1HXI4</accession>
<evidence type="ECO:0008006" key="3">
    <source>
        <dbReference type="Google" id="ProtNLM"/>
    </source>
</evidence>
<evidence type="ECO:0000313" key="1">
    <source>
        <dbReference type="EMBL" id="PKY63599.1"/>
    </source>
</evidence>
<protein>
    <recommendedName>
        <fullName evidence="3">DUF659 domain-containing protein</fullName>
    </recommendedName>
</protein>
<reference evidence="1 2" key="1">
    <citation type="submission" date="2015-10" db="EMBL/GenBank/DDBJ databases">
        <title>Genome analyses suggest a sexual origin of heterokaryosis in a supposedly ancient asexual fungus.</title>
        <authorList>
            <person name="Ropars J."/>
            <person name="Sedzielewska K."/>
            <person name="Noel J."/>
            <person name="Charron P."/>
            <person name="Farinelli L."/>
            <person name="Marton T."/>
            <person name="Kruger M."/>
            <person name="Pelin A."/>
            <person name="Brachmann A."/>
            <person name="Corradi N."/>
        </authorList>
    </citation>
    <scope>NUCLEOTIDE SEQUENCE [LARGE SCALE GENOMIC DNA]</scope>
    <source>
        <strain evidence="1 2">A4</strain>
    </source>
</reference>
<dbReference type="AlphaFoldDB" id="A0A2I1HXI4"/>
<organism evidence="1 2">
    <name type="scientific">Rhizophagus irregularis</name>
    <dbReference type="NCBI Taxonomy" id="588596"/>
    <lineage>
        <taxon>Eukaryota</taxon>
        <taxon>Fungi</taxon>
        <taxon>Fungi incertae sedis</taxon>
        <taxon>Mucoromycota</taxon>
        <taxon>Glomeromycotina</taxon>
        <taxon>Glomeromycetes</taxon>
        <taxon>Glomerales</taxon>
        <taxon>Glomeraceae</taxon>
        <taxon>Rhizophagus</taxon>
    </lineage>
</organism>
<dbReference type="Proteomes" id="UP000234323">
    <property type="component" value="Unassembled WGS sequence"/>
</dbReference>
<name>A0A2I1HXI4_9GLOM</name>
<keyword evidence="2" id="KW-1185">Reference proteome</keyword>